<dbReference type="Pfam" id="PF13456">
    <property type="entry name" value="RVT_3"/>
    <property type="match status" value="1"/>
</dbReference>
<protein>
    <recommendedName>
        <fullName evidence="1">RNase H type-1 domain-containing protein</fullName>
    </recommendedName>
</protein>
<accession>A0A803MUL5</accession>
<dbReference type="Gramene" id="AUR62035527-RA">
    <property type="protein sequence ID" value="AUR62035527-RA:cds"/>
    <property type="gene ID" value="AUR62035527"/>
</dbReference>
<dbReference type="InterPro" id="IPR036397">
    <property type="entry name" value="RNaseH_sf"/>
</dbReference>
<dbReference type="Gene3D" id="3.30.420.10">
    <property type="entry name" value="Ribonuclease H-like superfamily/Ribonuclease H"/>
    <property type="match status" value="1"/>
</dbReference>
<evidence type="ECO:0000259" key="1">
    <source>
        <dbReference type="Pfam" id="PF13456"/>
    </source>
</evidence>
<sequence length="290" mass="32891">MNRAVHSLKEYLGRRISNGASTKVLQDIWVGKGRLTLPPLATLQQDAVVANLMTNERQWNVGIIWNNFDKISASNILATHIPTQNQEDEEWLANFINFFCHQGKEEARISIVRFITTLWYASKDGQLQKKSQHEAQRRVPLKSPLIWSSGRATKGPRLTILVDAAWKKDYKPNKGEWQAAIAWNADDNQGRSYQSATRVYAISPAQAEGLAILEAIKGAPTQYPNLIIKTDASVVVESLQWQGKVLEELKRIVQDIKYLGLQRDFLVCIKVDRRSVQKAHDLAINCRKYG</sequence>
<name>A0A803MUL5_CHEQI</name>
<dbReference type="InterPro" id="IPR002156">
    <property type="entry name" value="RNaseH_domain"/>
</dbReference>
<dbReference type="GO" id="GO:0004523">
    <property type="term" value="F:RNA-DNA hybrid ribonuclease activity"/>
    <property type="evidence" value="ECO:0007669"/>
    <property type="project" value="InterPro"/>
</dbReference>
<reference evidence="2" key="2">
    <citation type="submission" date="2021-03" db="UniProtKB">
        <authorList>
            <consortium name="EnsemblPlants"/>
        </authorList>
    </citation>
    <scope>IDENTIFICATION</scope>
</reference>
<evidence type="ECO:0000313" key="2">
    <source>
        <dbReference type="EnsemblPlants" id="AUR62035527-RA:cds"/>
    </source>
</evidence>
<dbReference type="AlphaFoldDB" id="A0A803MUL5"/>
<dbReference type="Proteomes" id="UP000596660">
    <property type="component" value="Unplaced"/>
</dbReference>
<dbReference type="GO" id="GO:0003676">
    <property type="term" value="F:nucleic acid binding"/>
    <property type="evidence" value="ECO:0007669"/>
    <property type="project" value="InterPro"/>
</dbReference>
<feature type="domain" description="RNase H type-1" evidence="1">
    <location>
        <begin position="174"/>
        <end position="283"/>
    </location>
</feature>
<proteinExistence type="predicted"/>
<reference evidence="2" key="1">
    <citation type="journal article" date="2017" name="Nature">
        <title>The genome of Chenopodium quinoa.</title>
        <authorList>
            <person name="Jarvis D.E."/>
            <person name="Ho Y.S."/>
            <person name="Lightfoot D.J."/>
            <person name="Schmoeckel S.M."/>
            <person name="Li B."/>
            <person name="Borm T.J.A."/>
            <person name="Ohyanagi H."/>
            <person name="Mineta K."/>
            <person name="Michell C.T."/>
            <person name="Saber N."/>
            <person name="Kharbatia N.M."/>
            <person name="Rupper R.R."/>
            <person name="Sharp A.R."/>
            <person name="Dally N."/>
            <person name="Boughton B.A."/>
            <person name="Woo Y.H."/>
            <person name="Gao G."/>
            <person name="Schijlen E.G.W.M."/>
            <person name="Guo X."/>
            <person name="Momin A.A."/>
            <person name="Negrao S."/>
            <person name="Al-Babili S."/>
            <person name="Gehring C."/>
            <person name="Roessner U."/>
            <person name="Jung C."/>
            <person name="Murphy K."/>
            <person name="Arold S.T."/>
            <person name="Gojobori T."/>
            <person name="van der Linden C.G."/>
            <person name="van Loo E.N."/>
            <person name="Jellen E.N."/>
            <person name="Maughan P.J."/>
            <person name="Tester M."/>
        </authorList>
    </citation>
    <scope>NUCLEOTIDE SEQUENCE [LARGE SCALE GENOMIC DNA]</scope>
    <source>
        <strain evidence="2">cv. PI 614886</strain>
    </source>
</reference>
<organism evidence="2 3">
    <name type="scientific">Chenopodium quinoa</name>
    <name type="common">Quinoa</name>
    <dbReference type="NCBI Taxonomy" id="63459"/>
    <lineage>
        <taxon>Eukaryota</taxon>
        <taxon>Viridiplantae</taxon>
        <taxon>Streptophyta</taxon>
        <taxon>Embryophyta</taxon>
        <taxon>Tracheophyta</taxon>
        <taxon>Spermatophyta</taxon>
        <taxon>Magnoliopsida</taxon>
        <taxon>eudicotyledons</taxon>
        <taxon>Gunneridae</taxon>
        <taxon>Pentapetalae</taxon>
        <taxon>Caryophyllales</taxon>
        <taxon>Chenopodiaceae</taxon>
        <taxon>Chenopodioideae</taxon>
        <taxon>Atripliceae</taxon>
        <taxon>Chenopodium</taxon>
    </lineage>
</organism>
<evidence type="ECO:0000313" key="3">
    <source>
        <dbReference type="Proteomes" id="UP000596660"/>
    </source>
</evidence>
<keyword evidence="3" id="KW-1185">Reference proteome</keyword>
<dbReference type="EnsemblPlants" id="AUR62035527-RA">
    <property type="protein sequence ID" value="AUR62035527-RA:cds"/>
    <property type="gene ID" value="AUR62035527"/>
</dbReference>